<evidence type="ECO:0000256" key="3">
    <source>
        <dbReference type="ARBA" id="ARBA00023239"/>
    </source>
</evidence>
<protein>
    <recommendedName>
        <fullName evidence="5">Cyanate hydratase</fullName>
        <shortName evidence="5">Cyanase</shortName>
        <ecNumber evidence="5">4.2.1.104</ecNumber>
    </recommendedName>
    <alternativeName>
        <fullName evidence="5">Cyanate hydrolase</fullName>
    </alternativeName>
    <alternativeName>
        <fullName evidence="5">Cyanate lyase</fullName>
    </alternativeName>
</protein>
<dbReference type="OrthoDB" id="10019422at2759"/>
<comment type="similarity">
    <text evidence="5">Belongs to the cyanase family.</text>
</comment>
<accession>A0A316UQV2</accession>
<comment type="function">
    <text evidence="1 5">Catalyzes the reaction of cyanate with bicarbonate to produce ammonia and carbon dioxide.</text>
</comment>
<dbReference type="GO" id="GO:0008824">
    <property type="term" value="F:cyanate hydratase activity"/>
    <property type="evidence" value="ECO:0007669"/>
    <property type="project" value="UniProtKB-UniRule"/>
</dbReference>
<sequence>MAANGTNGSASTLSETPATPRVLEELHSPIFAALHEAKAKKGMSFEDVAKAIGRSEVYTAAIFYGQAKPLPEDLDALSKALEIPSGALTASLGPSFWPHRAGLIQELPPRDPVIYRLYEAVLVYGHPIKHLIHEKFGDGIMSAIDFNGEVERVPDPKGDRVRLTLEGKYLAYKRW</sequence>
<keyword evidence="8" id="KW-1185">Reference proteome</keyword>
<dbReference type="NCBIfam" id="NF002773">
    <property type="entry name" value="PRK02866.1"/>
    <property type="match status" value="1"/>
</dbReference>
<dbReference type="PRINTS" id="PR01693">
    <property type="entry name" value="CYANASE"/>
</dbReference>
<dbReference type="PANTHER" id="PTHR34186">
    <property type="entry name" value="CYANATE HYDRATASE"/>
    <property type="match status" value="1"/>
</dbReference>
<dbReference type="EMBL" id="KZ819667">
    <property type="protein sequence ID" value="PWN27666.1"/>
    <property type="molecule type" value="Genomic_DNA"/>
</dbReference>
<feature type="active site" evidence="5">
    <location>
        <position position="119"/>
    </location>
</feature>
<dbReference type="Gene3D" id="1.10.260.40">
    <property type="entry name" value="lambda repressor-like DNA-binding domains"/>
    <property type="match status" value="1"/>
</dbReference>
<dbReference type="AlphaFoldDB" id="A0A316UQV2"/>
<dbReference type="SUPFAM" id="SSF47413">
    <property type="entry name" value="lambda repressor-like DNA-binding domains"/>
    <property type="match status" value="1"/>
</dbReference>
<evidence type="ECO:0000256" key="5">
    <source>
        <dbReference type="HAMAP-Rule" id="MF_03139"/>
    </source>
</evidence>
<reference evidence="7 8" key="1">
    <citation type="journal article" date="2018" name="Mol. Biol. Evol.">
        <title>Broad Genomic Sampling Reveals a Smut Pathogenic Ancestry of the Fungal Clade Ustilaginomycotina.</title>
        <authorList>
            <person name="Kijpornyongpan T."/>
            <person name="Mondo S.J."/>
            <person name="Barry K."/>
            <person name="Sandor L."/>
            <person name="Lee J."/>
            <person name="Lipzen A."/>
            <person name="Pangilinan J."/>
            <person name="LaButti K."/>
            <person name="Hainaut M."/>
            <person name="Henrissat B."/>
            <person name="Grigoriev I.V."/>
            <person name="Spatafora J.W."/>
            <person name="Aime M.C."/>
        </authorList>
    </citation>
    <scope>NUCLEOTIDE SEQUENCE [LARGE SCALE GENOMIC DNA]</scope>
    <source>
        <strain evidence="7 8">MCA 5214</strain>
    </source>
</reference>
<dbReference type="CDD" id="cd00093">
    <property type="entry name" value="HTH_XRE"/>
    <property type="match status" value="1"/>
</dbReference>
<dbReference type="Gene3D" id="3.30.1160.10">
    <property type="entry name" value="Cyanate lyase, C-terminal domain"/>
    <property type="match status" value="1"/>
</dbReference>
<dbReference type="NCBIfam" id="TIGR00673">
    <property type="entry name" value="cynS"/>
    <property type="match status" value="1"/>
</dbReference>
<dbReference type="SUPFAM" id="SSF55234">
    <property type="entry name" value="Cyanase C-terminal domain"/>
    <property type="match status" value="1"/>
</dbReference>
<dbReference type="STRING" id="1569628.A0A316UQV2"/>
<dbReference type="Pfam" id="PF21291">
    <property type="entry name" value="CYNS_N"/>
    <property type="match status" value="1"/>
</dbReference>
<evidence type="ECO:0000256" key="1">
    <source>
        <dbReference type="ARBA" id="ARBA00003561"/>
    </source>
</evidence>
<dbReference type="PIRSF" id="PIRSF001263">
    <property type="entry name" value="Cyanate_hydratas"/>
    <property type="match status" value="1"/>
</dbReference>
<proteinExistence type="inferred from homology"/>
<evidence type="ECO:0000259" key="6">
    <source>
        <dbReference type="PROSITE" id="PS50943"/>
    </source>
</evidence>
<dbReference type="InterPro" id="IPR001387">
    <property type="entry name" value="Cro/C1-type_HTH"/>
</dbReference>
<evidence type="ECO:0000313" key="7">
    <source>
        <dbReference type="EMBL" id="PWN27666.1"/>
    </source>
</evidence>
<evidence type="ECO:0000313" key="8">
    <source>
        <dbReference type="Proteomes" id="UP000245884"/>
    </source>
</evidence>
<gene>
    <name evidence="5" type="primary">cyn1</name>
    <name evidence="7" type="ORF">BDZ90DRAFT_260153</name>
</gene>
<dbReference type="Proteomes" id="UP000245884">
    <property type="component" value="Unassembled WGS sequence"/>
</dbReference>
<dbReference type="InterPro" id="IPR036581">
    <property type="entry name" value="Cyanate_lyase_C_sf"/>
</dbReference>
<organism evidence="7 8">
    <name type="scientific">Jaminaea rosea</name>
    <dbReference type="NCBI Taxonomy" id="1569628"/>
    <lineage>
        <taxon>Eukaryota</taxon>
        <taxon>Fungi</taxon>
        <taxon>Dikarya</taxon>
        <taxon>Basidiomycota</taxon>
        <taxon>Ustilaginomycotina</taxon>
        <taxon>Exobasidiomycetes</taxon>
        <taxon>Microstromatales</taxon>
        <taxon>Microstromatales incertae sedis</taxon>
        <taxon>Jaminaea</taxon>
    </lineage>
</organism>
<dbReference type="Pfam" id="PF02560">
    <property type="entry name" value="Cyanate_lyase"/>
    <property type="match status" value="1"/>
</dbReference>
<comment type="function">
    <text evidence="4">Transcriptional coactivator that stimulates GCN4-dependent transcriptional activity by bridging the DNA-binding region of GCN4 and TBP (SPT15), thereby recruiting TBP to GCN4-bound promoters. Involved in induction of the ribosome quality control (RQC) pathway; a pathway that degrades nascent peptide chains during problematic translation. Required to prevent stalled ribosomes from frameshifting.</text>
</comment>
<dbReference type="InterPro" id="IPR008076">
    <property type="entry name" value="Cyanase"/>
</dbReference>
<dbReference type="HAMAP" id="MF_00535">
    <property type="entry name" value="Cyanate_hydrat"/>
    <property type="match status" value="1"/>
</dbReference>
<feature type="active site" evidence="5">
    <location>
        <position position="116"/>
    </location>
</feature>
<dbReference type="InterPro" id="IPR048564">
    <property type="entry name" value="CYNS_N"/>
</dbReference>
<dbReference type="SMART" id="SM01116">
    <property type="entry name" value="Cyanate_lyase"/>
    <property type="match status" value="1"/>
</dbReference>
<keyword evidence="3 5" id="KW-0456">Lyase</keyword>
<dbReference type="PROSITE" id="PS50943">
    <property type="entry name" value="HTH_CROC1"/>
    <property type="match status" value="1"/>
</dbReference>
<dbReference type="InterPro" id="IPR003712">
    <property type="entry name" value="Cyanate_lyase_C"/>
</dbReference>
<dbReference type="GO" id="GO:0003677">
    <property type="term" value="F:DNA binding"/>
    <property type="evidence" value="ECO:0007669"/>
    <property type="project" value="InterPro"/>
</dbReference>
<evidence type="ECO:0000256" key="2">
    <source>
        <dbReference type="ARBA" id="ARBA00009802"/>
    </source>
</evidence>
<comment type="similarity">
    <text evidence="2">Belongs to the MBF1 family.</text>
</comment>
<feature type="domain" description="HTH cro/C1-type" evidence="6">
    <location>
        <begin position="34"/>
        <end position="88"/>
    </location>
</feature>
<name>A0A316UQV2_9BASI</name>
<dbReference type="EC" id="4.2.1.104" evidence="5"/>
<comment type="catalytic activity">
    <reaction evidence="5">
        <text>cyanate + hydrogencarbonate + 3 H(+) = NH4(+) + 2 CO2</text>
        <dbReference type="Rhea" id="RHEA:11120"/>
        <dbReference type="ChEBI" id="CHEBI:15378"/>
        <dbReference type="ChEBI" id="CHEBI:16526"/>
        <dbReference type="ChEBI" id="CHEBI:17544"/>
        <dbReference type="ChEBI" id="CHEBI:28938"/>
        <dbReference type="ChEBI" id="CHEBI:29195"/>
        <dbReference type="EC" id="4.2.1.104"/>
    </reaction>
</comment>
<dbReference type="PANTHER" id="PTHR34186:SF2">
    <property type="entry name" value="CYANATE HYDRATASE"/>
    <property type="match status" value="1"/>
</dbReference>
<dbReference type="InterPro" id="IPR010982">
    <property type="entry name" value="Lambda_DNA-bd_dom_sf"/>
</dbReference>
<feature type="active site" evidence="5">
    <location>
        <position position="142"/>
    </location>
</feature>
<dbReference type="CDD" id="cd00559">
    <property type="entry name" value="Cyanase_C"/>
    <property type="match status" value="1"/>
</dbReference>
<evidence type="ECO:0000256" key="4">
    <source>
        <dbReference type="ARBA" id="ARBA00035107"/>
    </source>
</evidence>